<dbReference type="Gene3D" id="3.30.420.10">
    <property type="entry name" value="Ribonuclease H-like superfamily/Ribonuclease H"/>
    <property type="match status" value="1"/>
</dbReference>
<evidence type="ECO:0000256" key="1">
    <source>
        <dbReference type="SAM" id="MobiDB-lite"/>
    </source>
</evidence>
<evidence type="ECO:0000313" key="3">
    <source>
        <dbReference type="Proteomes" id="UP001235939"/>
    </source>
</evidence>
<protein>
    <submittedName>
        <fullName evidence="2">ATM</fullName>
    </submittedName>
</protein>
<dbReference type="InterPro" id="IPR038980">
    <property type="entry name" value="ATM_plant"/>
</dbReference>
<dbReference type="EMBL" id="CP092863">
    <property type="protein sequence ID" value="UYV60656.1"/>
    <property type="molecule type" value="Genomic_DNA"/>
</dbReference>
<dbReference type="PANTHER" id="PTHR37079">
    <property type="entry name" value="SERINE/THREONINE-PROTEIN KINASE ATM"/>
    <property type="match status" value="1"/>
</dbReference>
<dbReference type="InterPro" id="IPR016024">
    <property type="entry name" value="ARM-type_fold"/>
</dbReference>
<dbReference type="InterPro" id="IPR036397">
    <property type="entry name" value="RNaseH_sf"/>
</dbReference>
<feature type="region of interest" description="Disordered" evidence="1">
    <location>
        <begin position="872"/>
        <end position="891"/>
    </location>
</feature>
<name>A0ABY6JVN8_9ARAC</name>
<sequence>MPFISRITPDRTLLALANKLCKMYRCFPGHRTLLISHQSSTSGNIIGRRLHALPQPRSEDELWQMVEREWRAIPQDAIRTLIDSLPRRVAACIAVRGANNPVSPHSLRTLLAYLYRHPTPHPKLAMGDCPPHNWFQTAIIHWVFRPEFLEEEVERTVANLLQDCQLLSALLASVCLLDSRTSRSLPPPPLPSHLSTEDRWGWLTKLELELLYLTFDAPPPAMNTEDSTPPDPHVLEKSSWKSVQESVCSVSSYLMRPYPPDMSSKFEAVPNMEADAFAADSNMSTDAAPPYPWSGTLAEVYQLGQLKSGFLKRSTPLLTMLLLVRDCLFVRVILLVSQLAFISEGRSPIRHLGTRPIAMEQVVTQLQVVKLLLMMMGTLVRHRALAPSSSNSLSRQVTKLLSFVVVDSDIFQSKDSAQLAQVLGMLREVLTLPGCGAVPPADLGEILLQVFTRCGEWQTVRLADQAVFALFWLCRAAVFALFWLCRAAIKSSYALVLGHLFYRICIYMHQPFVPKFQCKLFLAFRCKRNTIILIYRRGWSSLDVVKSTQLLSLYQEFTFHVHNVATTPVEDNFSTVFYHLEYRQNTVTHIWNIQGVLGNHFAGISLVSNNIGTDSTDTTCFYRRAIRNSDGTHIACALFQTCEVISLGSHMVRRSRIYDPGLGELPQLALFCLSAWSHHPGTQSTCHDNLKDRLMRELPMVLTSSPMAVHLLAVMAEYCPSNCNLHPDHITTLMNLTRKMLRQAHALPEVCCLSLNILQKLVPHLAPSHLPDARDLLKGFWKVHGEKKPSGKFDQALLHTTAEFIQHNVDLDEESITRLYCHFLTKPSTLAQALSRLDHLFLRGPNIPRTPGLQREAFQTILAALNDLPNSSISPASSSHSSRSPEVAQKKDQELGHTSCLLLTLSRVLEVSPCCETRALASILQTCTKNTSPHLIHKMRKEEIGRDRLKILKYISGREWGADATTLKLTYTSLIRPILEYGYQIYGTASETNLKSLERIQLSAARIITGLQNTCPNDIVLYEADIMPLKDRRSYNLPKYINKIKSYGNKHRTSNYILNWESNLRLKKEGPLHLAKRNGFLKYKKNKLTFKEIETVAKTKINKNWRIPPKHSWYSGVNPGGALNIRNRQHQTTLTRFRTGHLKPLKIENNNKIYPTCPKCSLSPAAPEHILACIRCTKRDLLERPLLIIKQLEEHELMEFVLKPVCQKLGYQGKDGVGQLISAHLPFLLEYWYTQQYALRTFPITLLQLTDPTHFYREYYPIITPLLVGQFKMEAVKKIAEKLGRDYREVLRECLPKLLAHILPWTTPADTEDGDRRKAFSCMKILTDHLTKEAVDKSISKRLEELLLQLMALVAEEEEDGRYEPEPNPPSISPSMYTSTLEYLNSLFSTTSHLSLAAFLAKKKVNASAFVIKTGSTSQWQADLAPKEIAASDMRNRCHVQPLLTWSTNAAHPESLDQEPLQGTISRAS</sequence>
<organism evidence="2 3">
    <name type="scientific">Cordylochernes scorpioides</name>
    <dbReference type="NCBI Taxonomy" id="51811"/>
    <lineage>
        <taxon>Eukaryota</taxon>
        <taxon>Metazoa</taxon>
        <taxon>Ecdysozoa</taxon>
        <taxon>Arthropoda</taxon>
        <taxon>Chelicerata</taxon>
        <taxon>Arachnida</taxon>
        <taxon>Pseudoscorpiones</taxon>
        <taxon>Cheliferoidea</taxon>
        <taxon>Chernetidae</taxon>
        <taxon>Cordylochernes</taxon>
    </lineage>
</organism>
<dbReference type="SUPFAM" id="SSF48371">
    <property type="entry name" value="ARM repeat"/>
    <property type="match status" value="1"/>
</dbReference>
<accession>A0ABY6JVN8</accession>
<gene>
    <name evidence="2" type="ORF">LAZ67_1001769</name>
</gene>
<dbReference type="PANTHER" id="PTHR37079:SF4">
    <property type="entry name" value="SERINE_THREONINE-PROTEIN KINASE ATM"/>
    <property type="match status" value="1"/>
</dbReference>
<reference evidence="2 3" key="1">
    <citation type="submission" date="2022-01" db="EMBL/GenBank/DDBJ databases">
        <title>A chromosomal length assembly of Cordylochernes scorpioides.</title>
        <authorList>
            <person name="Zeh D."/>
            <person name="Zeh J."/>
        </authorList>
    </citation>
    <scope>NUCLEOTIDE SEQUENCE [LARGE SCALE GENOMIC DNA]</scope>
    <source>
        <strain evidence="2">IN4F17</strain>
        <tissue evidence="2">Whole Body</tissue>
    </source>
</reference>
<keyword evidence="3" id="KW-1185">Reference proteome</keyword>
<dbReference type="Proteomes" id="UP001235939">
    <property type="component" value="Chromosome 01"/>
</dbReference>
<proteinExistence type="predicted"/>
<feature type="compositionally biased region" description="Low complexity" evidence="1">
    <location>
        <begin position="872"/>
        <end position="884"/>
    </location>
</feature>
<evidence type="ECO:0000313" key="2">
    <source>
        <dbReference type="EMBL" id="UYV60656.1"/>
    </source>
</evidence>